<reference evidence="7" key="1">
    <citation type="submission" date="2021-01" db="EMBL/GenBank/DDBJ databases">
        <title>Lacisediminihabitans sp. nov. strain G11-30, isolated from Antarctic Soil.</title>
        <authorList>
            <person name="Li J."/>
        </authorList>
    </citation>
    <scope>NUCLEOTIDE SEQUENCE</scope>
    <source>
        <strain evidence="7">G11-30</strain>
    </source>
</reference>
<feature type="domain" description="EfeO-type cupredoxin-like" evidence="6">
    <location>
        <begin position="16"/>
        <end position="116"/>
    </location>
</feature>
<dbReference type="InterPro" id="IPR050894">
    <property type="entry name" value="EfeM/EfeO_iron_uptake"/>
</dbReference>
<evidence type="ECO:0000259" key="5">
    <source>
        <dbReference type="Pfam" id="PF09375"/>
    </source>
</evidence>
<dbReference type="InterPro" id="IPR038352">
    <property type="entry name" value="Imelysin_sf"/>
</dbReference>
<dbReference type="NCBIfam" id="NF041757">
    <property type="entry name" value="EfeO"/>
    <property type="match status" value="1"/>
</dbReference>
<dbReference type="PANTHER" id="PTHR39192:SF1">
    <property type="entry name" value="IRON UPTAKE SYSTEM COMPONENT EFEO"/>
    <property type="match status" value="1"/>
</dbReference>
<keyword evidence="8" id="KW-1185">Reference proteome</keyword>
<accession>A0A934W2Y4</accession>
<evidence type="ECO:0000256" key="1">
    <source>
        <dbReference type="ARBA" id="ARBA00004418"/>
    </source>
</evidence>
<feature type="signal peptide" evidence="4">
    <location>
        <begin position="1"/>
        <end position="30"/>
    </location>
</feature>
<protein>
    <submittedName>
        <fullName evidence="7">Peptidase M75 family protein</fullName>
    </submittedName>
</protein>
<dbReference type="InterPro" id="IPR028096">
    <property type="entry name" value="EfeO_Cupredoxin"/>
</dbReference>
<dbReference type="InterPro" id="IPR008972">
    <property type="entry name" value="Cupredoxin"/>
</dbReference>
<evidence type="ECO:0000259" key="6">
    <source>
        <dbReference type="Pfam" id="PF13473"/>
    </source>
</evidence>
<dbReference type="PROSITE" id="PS51257">
    <property type="entry name" value="PROKAR_LIPOPROTEIN"/>
    <property type="match status" value="1"/>
</dbReference>
<dbReference type="Gene3D" id="1.20.1420.20">
    <property type="entry name" value="M75 peptidase, HXXE motif"/>
    <property type="match status" value="1"/>
</dbReference>
<dbReference type="GO" id="GO:0042597">
    <property type="term" value="C:periplasmic space"/>
    <property type="evidence" value="ECO:0007669"/>
    <property type="project" value="UniProtKB-SubCell"/>
</dbReference>
<evidence type="ECO:0000313" key="8">
    <source>
        <dbReference type="Proteomes" id="UP000636458"/>
    </source>
</evidence>
<dbReference type="InterPro" id="IPR018976">
    <property type="entry name" value="Imelysin-like"/>
</dbReference>
<dbReference type="PANTHER" id="PTHR39192">
    <property type="entry name" value="IRON UPTAKE SYSTEM COMPONENT EFEO"/>
    <property type="match status" value="1"/>
</dbReference>
<evidence type="ECO:0000256" key="3">
    <source>
        <dbReference type="ARBA" id="ARBA00022729"/>
    </source>
</evidence>
<feature type="domain" description="Imelysin-like" evidence="5">
    <location>
        <begin position="147"/>
        <end position="388"/>
    </location>
</feature>
<proteinExistence type="inferred from homology"/>
<keyword evidence="3 4" id="KW-0732">Signal</keyword>
<dbReference type="AlphaFoldDB" id="A0A934W2Y4"/>
<gene>
    <name evidence="7" type="ORF">IV501_06740</name>
</gene>
<name>A0A934W2Y4_9MICO</name>
<dbReference type="EMBL" id="JAEPES010000002">
    <property type="protein sequence ID" value="MBK4347326.1"/>
    <property type="molecule type" value="Genomic_DNA"/>
</dbReference>
<feature type="chain" id="PRO_5038591689" evidence="4">
    <location>
        <begin position="31"/>
        <end position="394"/>
    </location>
</feature>
<dbReference type="RefSeq" id="WP_200555684.1">
    <property type="nucleotide sequence ID" value="NZ_JAEPES010000002.1"/>
</dbReference>
<sequence length="394" mass="41606">MKYQHLIAGAAAAGALALILTGCVPNNQNASSGASATTVNVAASDNACDLSATTAPSGAITFTISNSGSDVSEFEIVAEDKLRIIGEKENVGPGTTPKYVAQLEPGTYYTSCKPGMVGAGVGETKFTVTDSGAKIVPASDKKAIAGAVAQYVSYAKDQVGELVTDTQTFVAAFESGDVATAKKLYPAARAHYERIEPLAEKFPDLDTDLDIREADLDAGATWTGWHRMEKDLWAPAGYTPLTADERKTLGDKLNSDTKKLYELFYDTSFSVTLGDVSNGAIALMDEVATGKITGEEETFSHTDLWDFQANIEGAKVSFENVRDIAEGKGAAGKKLVSQIDADFATLSTTLGQYGSLDSGYALYNDLSTDQIKQLSDQVNALAEPLSKLTAVVLK</sequence>
<evidence type="ECO:0000313" key="7">
    <source>
        <dbReference type="EMBL" id="MBK4347326.1"/>
    </source>
</evidence>
<dbReference type="Proteomes" id="UP000636458">
    <property type="component" value="Unassembled WGS sequence"/>
</dbReference>
<comment type="caution">
    <text evidence="7">The sequence shown here is derived from an EMBL/GenBank/DDBJ whole genome shotgun (WGS) entry which is preliminary data.</text>
</comment>
<dbReference type="CDD" id="cd14656">
    <property type="entry name" value="Imelysin-like_EfeO"/>
    <property type="match status" value="1"/>
</dbReference>
<evidence type="ECO:0000256" key="4">
    <source>
        <dbReference type="SAM" id="SignalP"/>
    </source>
</evidence>
<dbReference type="Gene3D" id="2.60.40.420">
    <property type="entry name" value="Cupredoxins - blue copper proteins"/>
    <property type="match status" value="1"/>
</dbReference>
<dbReference type="InterPro" id="IPR034981">
    <property type="entry name" value="Imelysin-like_EfeO/Algp7"/>
</dbReference>
<organism evidence="7 8">
    <name type="scientific">Lacisediminihabitans changchengi</name>
    <dbReference type="NCBI Taxonomy" id="2787634"/>
    <lineage>
        <taxon>Bacteria</taxon>
        <taxon>Bacillati</taxon>
        <taxon>Actinomycetota</taxon>
        <taxon>Actinomycetes</taxon>
        <taxon>Micrococcales</taxon>
        <taxon>Microbacteriaceae</taxon>
        <taxon>Lacisediminihabitans</taxon>
    </lineage>
</organism>
<dbReference type="Pfam" id="PF13473">
    <property type="entry name" value="Cupredoxin_1"/>
    <property type="match status" value="1"/>
</dbReference>
<dbReference type="Pfam" id="PF09375">
    <property type="entry name" value="Peptidase_M75"/>
    <property type="match status" value="1"/>
</dbReference>
<comment type="subcellular location">
    <subcellularLocation>
        <location evidence="1">Periplasm</location>
    </subcellularLocation>
</comment>
<evidence type="ECO:0000256" key="2">
    <source>
        <dbReference type="ARBA" id="ARBA00005989"/>
    </source>
</evidence>
<comment type="similarity">
    <text evidence="2">Belongs to the EfeM/EfeO family.</text>
</comment>
<dbReference type="InterPro" id="IPR053377">
    <property type="entry name" value="Iron_uptake_EfeM/EfeO"/>
</dbReference>